<keyword evidence="4" id="KW-1185">Reference proteome</keyword>
<evidence type="ECO:0000313" key="2">
    <source>
        <dbReference type="EMBL" id="REG37393.1"/>
    </source>
</evidence>
<dbReference type="Proteomes" id="UP000256345">
    <property type="component" value="Unassembled WGS sequence"/>
</dbReference>
<reference evidence="1 3" key="1">
    <citation type="submission" date="2015-05" db="EMBL/GenBank/DDBJ databases">
        <title>Genome assembly of Archangium gephyra DSM 2261.</title>
        <authorList>
            <person name="Sharma G."/>
            <person name="Subramanian S."/>
        </authorList>
    </citation>
    <scope>NUCLEOTIDE SEQUENCE [LARGE SCALE GENOMIC DNA]</scope>
    <source>
        <strain evidence="1 3">DSM 2261</strain>
    </source>
</reference>
<protein>
    <submittedName>
        <fullName evidence="1">Uncharacterized protein</fullName>
    </submittedName>
</protein>
<dbReference type="EMBL" id="QUMU01000001">
    <property type="protein sequence ID" value="REG37393.1"/>
    <property type="molecule type" value="Genomic_DNA"/>
</dbReference>
<organism evidence="1 3">
    <name type="scientific">Archangium gephyra</name>
    <dbReference type="NCBI Taxonomy" id="48"/>
    <lineage>
        <taxon>Bacteria</taxon>
        <taxon>Pseudomonadati</taxon>
        <taxon>Myxococcota</taxon>
        <taxon>Myxococcia</taxon>
        <taxon>Myxococcales</taxon>
        <taxon>Cystobacterineae</taxon>
        <taxon>Archangiaceae</taxon>
        <taxon>Archangium</taxon>
    </lineage>
</organism>
<proteinExistence type="predicted"/>
<dbReference type="Proteomes" id="UP000035579">
    <property type="component" value="Chromosome"/>
</dbReference>
<evidence type="ECO:0000313" key="1">
    <source>
        <dbReference type="EMBL" id="AKJ04538.1"/>
    </source>
</evidence>
<sequence>MLLVLAAGCPGGDQKTLSGTVTYDFVPATYSAATDTGTLAFNQAARRPVRNAVVQLRHGLSVIATTNTDEQGNYRLVYTLEDDSGALSVEVLAKTTSPQIQVEDNTDGNAVWAIGTKLDTGDTGTTLNLHAGHGWTGNAYDAQRRTAAPFAVLDSMYTAAKAFMAVRPVTFPALKVNWSPDNVPQGGDKSGGFIGTSHFSRLENEIYILGKAGADTDEFDSHVIVHEWGHYFESNLSRSDSPGGPHGRGDILDPRIAFGEGYGNAIAAILLPESLYVDTVWGGEGGTLTAFGIDAETEPLDTDDPNPGVFSETSVHRLLYDLYDSGTRESSYDNVSIGLGTLYDVLVKEQKSTPAMTTIASFITALKAQPGVDEDAVDRLLARYNMGPITSAWGDGDTDMAGMYVGVSKLPFNVSGSLEGGLEFNTRGQNQYFVFVGNGSRISASANASYDIFIELYQRGELLGSADNTTLGTESLSITTQTGELYILVLTGLKETEGEYPVTLSITSP</sequence>
<dbReference type="AlphaFoldDB" id="A0AAC8QC70"/>
<evidence type="ECO:0000313" key="4">
    <source>
        <dbReference type="Proteomes" id="UP000256345"/>
    </source>
</evidence>
<dbReference type="KEGG" id="age:AA314_06164"/>
<accession>A0AAC8QC70</accession>
<dbReference type="EMBL" id="CP011509">
    <property type="protein sequence ID" value="AKJ04538.1"/>
    <property type="molecule type" value="Genomic_DNA"/>
</dbReference>
<name>A0AAC8QC70_9BACT</name>
<gene>
    <name evidence="1" type="ORF">AA314_06164</name>
    <name evidence="2" type="ORF">ATI61_101377</name>
</gene>
<evidence type="ECO:0000313" key="3">
    <source>
        <dbReference type="Proteomes" id="UP000035579"/>
    </source>
</evidence>
<reference evidence="2 4" key="2">
    <citation type="submission" date="2018-08" db="EMBL/GenBank/DDBJ databases">
        <title>Genomic Encyclopedia of Archaeal and Bacterial Type Strains, Phase II (KMG-II): from individual species to whole genera.</title>
        <authorList>
            <person name="Goeker M."/>
        </authorList>
    </citation>
    <scope>NUCLEOTIDE SEQUENCE [LARGE SCALE GENOMIC DNA]</scope>
    <source>
        <strain evidence="2 4">DSM 2261</strain>
    </source>
</reference>